<feature type="signal peptide" evidence="3">
    <location>
        <begin position="1"/>
        <end position="20"/>
    </location>
</feature>
<evidence type="ECO:0008006" key="6">
    <source>
        <dbReference type="Google" id="ProtNLM"/>
    </source>
</evidence>
<name>A0A1E7EV47_9STRA</name>
<feature type="region of interest" description="Disordered" evidence="1">
    <location>
        <begin position="61"/>
        <end position="91"/>
    </location>
</feature>
<dbReference type="InParanoid" id="A0A1E7EV47"/>
<evidence type="ECO:0000256" key="3">
    <source>
        <dbReference type="SAM" id="SignalP"/>
    </source>
</evidence>
<evidence type="ECO:0000313" key="4">
    <source>
        <dbReference type="EMBL" id="OEU09851.1"/>
    </source>
</evidence>
<dbReference type="Proteomes" id="UP000095751">
    <property type="component" value="Unassembled WGS sequence"/>
</dbReference>
<keyword evidence="2" id="KW-0472">Membrane</keyword>
<gene>
    <name evidence="4" type="ORF">FRACYDRAFT_248101</name>
</gene>
<feature type="chain" id="PRO_5009192278" description="Transmembrane protein" evidence="3">
    <location>
        <begin position="21"/>
        <end position="286"/>
    </location>
</feature>
<dbReference type="KEGG" id="fcy:FRACYDRAFT_248101"/>
<protein>
    <recommendedName>
        <fullName evidence="6">Transmembrane protein</fullName>
    </recommendedName>
</protein>
<organism evidence="4 5">
    <name type="scientific">Fragilariopsis cylindrus CCMP1102</name>
    <dbReference type="NCBI Taxonomy" id="635003"/>
    <lineage>
        <taxon>Eukaryota</taxon>
        <taxon>Sar</taxon>
        <taxon>Stramenopiles</taxon>
        <taxon>Ochrophyta</taxon>
        <taxon>Bacillariophyta</taxon>
        <taxon>Bacillariophyceae</taxon>
        <taxon>Bacillariophycidae</taxon>
        <taxon>Bacillariales</taxon>
        <taxon>Bacillariaceae</taxon>
        <taxon>Fragilariopsis</taxon>
    </lineage>
</organism>
<dbReference type="AlphaFoldDB" id="A0A1E7EV47"/>
<reference evidence="4 5" key="1">
    <citation type="submission" date="2016-09" db="EMBL/GenBank/DDBJ databases">
        <title>Extensive genetic diversity and differential bi-allelic expression allows diatom success in the polar Southern Ocean.</title>
        <authorList>
            <consortium name="DOE Joint Genome Institute"/>
            <person name="Mock T."/>
            <person name="Otillar R.P."/>
            <person name="Strauss J."/>
            <person name="Dupont C."/>
            <person name="Frickenhaus S."/>
            <person name="Maumus F."/>
            <person name="Mcmullan M."/>
            <person name="Sanges R."/>
            <person name="Schmutz J."/>
            <person name="Toseland A."/>
            <person name="Valas R."/>
            <person name="Veluchamy A."/>
            <person name="Ward B.J."/>
            <person name="Allen A."/>
            <person name="Barry K."/>
            <person name="Falciatore A."/>
            <person name="Ferrante M."/>
            <person name="Fortunato A.E."/>
            <person name="Gloeckner G."/>
            <person name="Gruber A."/>
            <person name="Hipkin R."/>
            <person name="Janech M."/>
            <person name="Kroth P."/>
            <person name="Leese F."/>
            <person name="Lindquist E."/>
            <person name="Lyon B.R."/>
            <person name="Martin J."/>
            <person name="Mayer C."/>
            <person name="Parker M."/>
            <person name="Quesneville H."/>
            <person name="Raymond J."/>
            <person name="Uhlig C."/>
            <person name="Valentin K.U."/>
            <person name="Worden A.Z."/>
            <person name="Armbrust E.V."/>
            <person name="Bowler C."/>
            <person name="Green B."/>
            <person name="Moulton V."/>
            <person name="Van Oosterhout C."/>
            <person name="Grigoriev I."/>
        </authorList>
    </citation>
    <scope>NUCLEOTIDE SEQUENCE [LARGE SCALE GENOMIC DNA]</scope>
    <source>
        <strain evidence="4 5">CCMP1102</strain>
    </source>
</reference>
<keyword evidence="2" id="KW-1133">Transmembrane helix</keyword>
<feature type="transmembrane region" description="Helical" evidence="2">
    <location>
        <begin position="95"/>
        <end position="125"/>
    </location>
</feature>
<sequence length="286" mass="31628">MSMKKVLSFAFIGLCAICHCGIDCFTMPQSFRATRNSMYHVNTGTDLRIIQGTPSSIIKHHLTTSGSSDSDSDDDNDDDSSSDSDSSTSTSSSDIIWLSAIGLICYCLVMVMVGVGVEVEVGLYFDQHQHLPTGMSRFIQEIELRTLYYSYAIAFFNCITFVRCIAMVKDSMSDKNPQKKQDRNTKEVWLEAIGLACSCWILVGVGVSVGLYFDQYHLTTGMSLQNQEVELRTLYTNYATAVDNLATAFDNLEIAVDNLAGCIAAVIMVNTLWDAIVKYSMSDKTD</sequence>
<feature type="transmembrane region" description="Helical" evidence="2">
    <location>
        <begin position="146"/>
        <end position="168"/>
    </location>
</feature>
<keyword evidence="2" id="KW-0812">Transmembrane</keyword>
<keyword evidence="3" id="KW-0732">Signal</keyword>
<accession>A0A1E7EV47</accession>
<feature type="transmembrane region" description="Helical" evidence="2">
    <location>
        <begin position="188"/>
        <end position="213"/>
    </location>
</feature>
<proteinExistence type="predicted"/>
<feature type="compositionally biased region" description="Acidic residues" evidence="1">
    <location>
        <begin position="70"/>
        <end position="82"/>
    </location>
</feature>
<dbReference type="EMBL" id="KV784374">
    <property type="protein sequence ID" value="OEU09851.1"/>
    <property type="molecule type" value="Genomic_DNA"/>
</dbReference>
<evidence type="ECO:0000313" key="5">
    <source>
        <dbReference type="Proteomes" id="UP000095751"/>
    </source>
</evidence>
<evidence type="ECO:0000256" key="2">
    <source>
        <dbReference type="SAM" id="Phobius"/>
    </source>
</evidence>
<keyword evidence="5" id="KW-1185">Reference proteome</keyword>
<evidence type="ECO:0000256" key="1">
    <source>
        <dbReference type="SAM" id="MobiDB-lite"/>
    </source>
</evidence>